<protein>
    <submittedName>
        <fullName evidence="2">Transposase</fullName>
    </submittedName>
</protein>
<comment type="caution">
    <text evidence="2">The sequence shown here is derived from an EMBL/GenBank/DDBJ whole genome shotgun (WGS) entry which is preliminary data.</text>
</comment>
<name>A0ABR6IY99_9HYPH</name>
<dbReference type="PANTHER" id="PTHR33055">
    <property type="entry name" value="TRANSPOSASE FOR INSERTION SEQUENCE ELEMENT IS1111A"/>
    <property type="match status" value="1"/>
</dbReference>
<accession>A0ABR6IY99</accession>
<evidence type="ECO:0000313" key="2">
    <source>
        <dbReference type="EMBL" id="MBB4232846.1"/>
    </source>
</evidence>
<dbReference type="Proteomes" id="UP000551353">
    <property type="component" value="Unassembled WGS sequence"/>
</dbReference>
<evidence type="ECO:0000259" key="1">
    <source>
        <dbReference type="Pfam" id="PF02371"/>
    </source>
</evidence>
<dbReference type="NCBIfam" id="NF033542">
    <property type="entry name" value="transpos_IS110"/>
    <property type="match status" value="1"/>
</dbReference>
<feature type="domain" description="Transposase IS116/IS110/IS902 C-terminal" evidence="1">
    <location>
        <begin position="147"/>
        <end position="229"/>
    </location>
</feature>
<dbReference type="InterPro" id="IPR047650">
    <property type="entry name" value="Transpos_IS110"/>
</dbReference>
<gene>
    <name evidence="2" type="ORF">GGD56_006745</name>
</gene>
<dbReference type="Pfam" id="PF02371">
    <property type="entry name" value="Transposase_20"/>
    <property type="match status" value="1"/>
</dbReference>
<dbReference type="PANTHER" id="PTHR33055:SF3">
    <property type="entry name" value="PUTATIVE TRANSPOSASE FOR IS117-RELATED"/>
    <property type="match status" value="1"/>
</dbReference>
<sequence length="280" mass="30899">MSSFGHEVKSIAPQLAKPYVKRGKNDAADAEALCEAMSRPTMRFVPVKTADQQAALTLVGMRERLIRNRTQLANVIRGFAMEFGVVAAKGMCRIELLLERIAADHSLPELARELFAMHGVEYRQLLAETKAIDAKLIALHRSEECSRRLAEIPGVGPVGASLLMMKTPDPRMFKSGRDFAAWIGLTPKDHSTAGKVRLGVITRAGDEMLRSALVVGATALLQHVRTGRSRHASRWLTELLQRKKPKLVAVALANKIARVAWKLMVSGETYRRTEGQTQAI</sequence>
<keyword evidence="3" id="KW-1185">Reference proteome</keyword>
<organism evidence="2 3">
    <name type="scientific">Rhizobium mongolense</name>
    <dbReference type="NCBI Taxonomy" id="57676"/>
    <lineage>
        <taxon>Bacteria</taxon>
        <taxon>Pseudomonadati</taxon>
        <taxon>Pseudomonadota</taxon>
        <taxon>Alphaproteobacteria</taxon>
        <taxon>Hyphomicrobiales</taxon>
        <taxon>Rhizobiaceae</taxon>
        <taxon>Rhizobium/Agrobacterium group</taxon>
        <taxon>Rhizobium</taxon>
    </lineage>
</organism>
<dbReference type="InterPro" id="IPR003346">
    <property type="entry name" value="Transposase_20"/>
</dbReference>
<dbReference type="EMBL" id="JACIFX010000019">
    <property type="protein sequence ID" value="MBB4232846.1"/>
    <property type="molecule type" value="Genomic_DNA"/>
</dbReference>
<reference evidence="2 3" key="1">
    <citation type="submission" date="2020-08" db="EMBL/GenBank/DDBJ databases">
        <title>Genomic Encyclopedia of Type Strains, Phase IV (KMG-V): Genome sequencing to study the core and pangenomes of soil and plant-associated prokaryotes.</title>
        <authorList>
            <person name="Whitman W."/>
        </authorList>
    </citation>
    <scope>NUCLEOTIDE SEQUENCE [LARGE SCALE GENOMIC DNA]</scope>
    <source>
        <strain evidence="2 3">SEMIA 4087</strain>
    </source>
</reference>
<proteinExistence type="predicted"/>
<evidence type="ECO:0000313" key="3">
    <source>
        <dbReference type="Proteomes" id="UP000551353"/>
    </source>
</evidence>